<gene>
    <name evidence="2" type="ORF">AMAG_15300</name>
</gene>
<dbReference type="EMBL" id="GG745369">
    <property type="protein sequence ID" value="KNE71043.1"/>
    <property type="molecule type" value="Genomic_DNA"/>
</dbReference>
<name>A0A0L0T8B3_ALLM3</name>
<feature type="domain" description="GHMP kinase C-terminal" evidence="1">
    <location>
        <begin position="9"/>
        <end position="72"/>
    </location>
</feature>
<dbReference type="Pfam" id="PF08544">
    <property type="entry name" value="GHMP_kinases_C"/>
    <property type="match status" value="1"/>
</dbReference>
<dbReference type="InterPro" id="IPR036554">
    <property type="entry name" value="GHMP_kinase_C_sf"/>
</dbReference>
<evidence type="ECO:0000313" key="3">
    <source>
        <dbReference type="Proteomes" id="UP000054350"/>
    </source>
</evidence>
<evidence type="ECO:0000313" key="2">
    <source>
        <dbReference type="EMBL" id="KNE71043.1"/>
    </source>
</evidence>
<organism evidence="2 3">
    <name type="scientific">Allomyces macrogynus (strain ATCC 38327)</name>
    <name type="common">Allomyces javanicus var. macrogynus</name>
    <dbReference type="NCBI Taxonomy" id="578462"/>
    <lineage>
        <taxon>Eukaryota</taxon>
        <taxon>Fungi</taxon>
        <taxon>Fungi incertae sedis</taxon>
        <taxon>Blastocladiomycota</taxon>
        <taxon>Blastocladiomycetes</taxon>
        <taxon>Blastocladiales</taxon>
        <taxon>Blastocladiaceae</taxon>
        <taxon>Allomyces</taxon>
    </lineage>
</organism>
<dbReference type="VEuPathDB" id="FungiDB:AMAG_15300"/>
<sequence length="90" mass="9572">MTQEVFADLLDDVLHQPHRAHLLPGFEPVREALRAVPHVLGACVSGAGPTVLILAVDGVDSKAVEKVVCGVYEALPHPERPGEKVGCPVF</sequence>
<dbReference type="SUPFAM" id="SSF55060">
    <property type="entry name" value="GHMP Kinase, C-terminal domain"/>
    <property type="match status" value="1"/>
</dbReference>
<reference evidence="2 3" key="1">
    <citation type="submission" date="2009-11" db="EMBL/GenBank/DDBJ databases">
        <title>Annotation of Allomyces macrogynus ATCC 38327.</title>
        <authorList>
            <consortium name="The Broad Institute Genome Sequencing Platform"/>
            <person name="Russ C."/>
            <person name="Cuomo C."/>
            <person name="Burger G."/>
            <person name="Gray M.W."/>
            <person name="Holland P.W.H."/>
            <person name="King N."/>
            <person name="Lang F.B.F."/>
            <person name="Roger A.J."/>
            <person name="Ruiz-Trillo I."/>
            <person name="Young S.K."/>
            <person name="Zeng Q."/>
            <person name="Gargeya S."/>
            <person name="Fitzgerald M."/>
            <person name="Haas B."/>
            <person name="Abouelleil A."/>
            <person name="Alvarado L."/>
            <person name="Arachchi H.M."/>
            <person name="Berlin A."/>
            <person name="Chapman S.B."/>
            <person name="Gearin G."/>
            <person name="Goldberg J."/>
            <person name="Griggs A."/>
            <person name="Gujja S."/>
            <person name="Hansen M."/>
            <person name="Heiman D."/>
            <person name="Howarth C."/>
            <person name="Larimer J."/>
            <person name="Lui A."/>
            <person name="MacDonald P.J.P."/>
            <person name="McCowen C."/>
            <person name="Montmayeur A."/>
            <person name="Murphy C."/>
            <person name="Neiman D."/>
            <person name="Pearson M."/>
            <person name="Priest M."/>
            <person name="Roberts A."/>
            <person name="Saif S."/>
            <person name="Shea T."/>
            <person name="Sisk P."/>
            <person name="Stolte C."/>
            <person name="Sykes S."/>
            <person name="Wortman J."/>
            <person name="Nusbaum C."/>
            <person name="Birren B."/>
        </authorList>
    </citation>
    <scope>NUCLEOTIDE SEQUENCE [LARGE SCALE GENOMIC DNA]</scope>
    <source>
        <strain evidence="2 3">ATCC 38327</strain>
    </source>
</reference>
<dbReference type="Gene3D" id="3.30.70.890">
    <property type="entry name" value="GHMP kinase, C-terminal domain"/>
    <property type="match status" value="1"/>
</dbReference>
<reference evidence="3" key="2">
    <citation type="submission" date="2009-11" db="EMBL/GenBank/DDBJ databases">
        <title>The Genome Sequence of Allomyces macrogynus strain ATCC 38327.</title>
        <authorList>
            <consortium name="The Broad Institute Genome Sequencing Platform"/>
            <person name="Russ C."/>
            <person name="Cuomo C."/>
            <person name="Shea T."/>
            <person name="Young S.K."/>
            <person name="Zeng Q."/>
            <person name="Koehrsen M."/>
            <person name="Haas B."/>
            <person name="Borodovsky M."/>
            <person name="Guigo R."/>
            <person name="Alvarado L."/>
            <person name="Berlin A."/>
            <person name="Borenstein D."/>
            <person name="Chen Z."/>
            <person name="Engels R."/>
            <person name="Freedman E."/>
            <person name="Gellesch M."/>
            <person name="Goldberg J."/>
            <person name="Griggs A."/>
            <person name="Gujja S."/>
            <person name="Heiman D."/>
            <person name="Hepburn T."/>
            <person name="Howarth C."/>
            <person name="Jen D."/>
            <person name="Larson L."/>
            <person name="Lewis B."/>
            <person name="Mehta T."/>
            <person name="Park D."/>
            <person name="Pearson M."/>
            <person name="Roberts A."/>
            <person name="Saif S."/>
            <person name="Shenoy N."/>
            <person name="Sisk P."/>
            <person name="Stolte C."/>
            <person name="Sykes S."/>
            <person name="Walk T."/>
            <person name="White J."/>
            <person name="Yandava C."/>
            <person name="Burger G."/>
            <person name="Gray M.W."/>
            <person name="Holland P.W.H."/>
            <person name="King N."/>
            <person name="Lang F.B.F."/>
            <person name="Roger A.J."/>
            <person name="Ruiz-Trillo I."/>
            <person name="Lander E."/>
            <person name="Nusbaum C."/>
        </authorList>
    </citation>
    <scope>NUCLEOTIDE SEQUENCE [LARGE SCALE GENOMIC DNA]</scope>
    <source>
        <strain evidence="3">ATCC 38327</strain>
    </source>
</reference>
<evidence type="ECO:0000259" key="1">
    <source>
        <dbReference type="Pfam" id="PF08544"/>
    </source>
</evidence>
<dbReference type="Proteomes" id="UP000054350">
    <property type="component" value="Unassembled WGS sequence"/>
</dbReference>
<protein>
    <recommendedName>
        <fullName evidence="1">GHMP kinase C-terminal domain-containing protein</fullName>
    </recommendedName>
</protein>
<dbReference type="OrthoDB" id="195231at2759"/>
<accession>A0A0L0T8B3</accession>
<dbReference type="InterPro" id="IPR013750">
    <property type="entry name" value="GHMP_kinase_C_dom"/>
</dbReference>
<proteinExistence type="predicted"/>
<dbReference type="AlphaFoldDB" id="A0A0L0T8B3"/>
<keyword evidence="3" id="KW-1185">Reference proteome</keyword>